<comment type="function">
    <text evidence="1">Required for the transposition of the insertion element.</text>
</comment>
<evidence type="ECO:0000313" key="7">
    <source>
        <dbReference type="Proteomes" id="UP001497493"/>
    </source>
</evidence>
<evidence type="ECO:0000256" key="5">
    <source>
        <dbReference type="ARBA" id="ARBA00023172"/>
    </source>
</evidence>
<keyword evidence="5" id="KW-0233">DNA recombination</keyword>
<evidence type="ECO:0000313" key="6">
    <source>
        <dbReference type="EMBL" id="CAL1242083.1"/>
    </source>
</evidence>
<name>A0ABM9NN45_9GAMM</name>
<keyword evidence="3" id="KW-0815">Transposition</keyword>
<proteinExistence type="inferred from homology"/>
<keyword evidence="6" id="KW-0614">Plasmid</keyword>
<protein>
    <submittedName>
        <fullName evidence="6">Transposase</fullName>
    </submittedName>
</protein>
<dbReference type="InterPro" id="IPR001207">
    <property type="entry name" value="Transposase_mutator"/>
</dbReference>
<reference evidence="6 7" key="1">
    <citation type="submission" date="2024-04" db="EMBL/GenBank/DDBJ databases">
        <authorList>
            <person name="Cremers G."/>
        </authorList>
    </citation>
    <scope>NUCLEOTIDE SEQUENCE [LARGE SCALE GENOMIC DNA]</scope>
    <source>
        <strain evidence="6">MeCH1-AG</strain>
        <plasmid evidence="6 7">2</plasmid>
    </source>
</reference>
<evidence type="ECO:0000256" key="3">
    <source>
        <dbReference type="ARBA" id="ARBA00022578"/>
    </source>
</evidence>
<dbReference type="Proteomes" id="UP001497493">
    <property type="component" value="Plasmid 2"/>
</dbReference>
<dbReference type="Pfam" id="PF00872">
    <property type="entry name" value="Transposase_mut"/>
    <property type="match status" value="1"/>
</dbReference>
<gene>
    <name evidence="6" type="ORF">MECH1_V1_P0151</name>
</gene>
<keyword evidence="4" id="KW-0238">DNA-binding</keyword>
<organism evidence="6 7">
    <name type="scientific">Candidatus Methylocalor cossyra</name>
    <dbReference type="NCBI Taxonomy" id="3108543"/>
    <lineage>
        <taxon>Bacteria</taxon>
        <taxon>Pseudomonadati</taxon>
        <taxon>Pseudomonadota</taxon>
        <taxon>Gammaproteobacteria</taxon>
        <taxon>Methylococcales</taxon>
        <taxon>Methylococcaceae</taxon>
        <taxon>Candidatus Methylocalor</taxon>
    </lineage>
</organism>
<sequence>MDYPRAGYPGELCSKVVDEGMKEAAYSGWSSRSSIPNERSEYAMGEDKVIRLKSPGTPGAVEDPLTEVLREGARRLLVSAIEAEVESFLEQFREEKTTEGLNRMVRNGRLPSRTIQTGIGDIEVSVPRVRDRAGRSASARRFCRRTSGGRRRWRGCCPGCILKGISDGRVSGSLDGAVGQGRAGLVGQYDQPLERGVEGRASALVAV</sequence>
<geneLocation type="plasmid" evidence="6 7">
    <name>2</name>
</geneLocation>
<evidence type="ECO:0000256" key="1">
    <source>
        <dbReference type="ARBA" id="ARBA00002190"/>
    </source>
</evidence>
<evidence type="ECO:0000256" key="2">
    <source>
        <dbReference type="ARBA" id="ARBA00010961"/>
    </source>
</evidence>
<dbReference type="EMBL" id="OZ026885">
    <property type="protein sequence ID" value="CAL1242083.1"/>
    <property type="molecule type" value="Genomic_DNA"/>
</dbReference>
<comment type="similarity">
    <text evidence="2">Belongs to the transposase mutator family.</text>
</comment>
<accession>A0ABM9NN45</accession>
<evidence type="ECO:0000256" key="4">
    <source>
        <dbReference type="ARBA" id="ARBA00023125"/>
    </source>
</evidence>
<keyword evidence="7" id="KW-1185">Reference proteome</keyword>